<accession>A0ABN9QHE9</accession>
<evidence type="ECO:0000313" key="5">
    <source>
        <dbReference type="Proteomes" id="UP001189429"/>
    </source>
</evidence>
<feature type="region of interest" description="Disordered" evidence="2">
    <location>
        <begin position="1"/>
        <end position="37"/>
    </location>
</feature>
<keyword evidence="3" id="KW-0812">Transmembrane</keyword>
<feature type="non-terminal residue" evidence="4">
    <location>
        <position position="724"/>
    </location>
</feature>
<feature type="transmembrane region" description="Helical" evidence="3">
    <location>
        <begin position="352"/>
        <end position="373"/>
    </location>
</feature>
<protein>
    <submittedName>
        <fullName evidence="4">Uncharacterized protein</fullName>
    </submittedName>
</protein>
<proteinExistence type="predicted"/>
<sequence>CHTAKGPALGGHKLPKAPSISLSQTKGAGKGLSAVSQQALRDKDAEISRLKQALQDNKLKEATGGSALLPEADAANDPEHKRLNEIAASLRQLGTPSEAILIKAKSDLIAERDALKSKLVSSKPYAAQVQHWTTRIEAIQLQEAKQQKTIASLQDQQADIAAQLAQAEKLASELATERMDLEAQRHAVATKGPVPVPGQFNLTTMVPALDLSVQQLGELLSGVGADETLGGVVEKSFAALRELKTKAEAKPPAAPPTAPPRADMPSAEEVRAADKAAVPMDTDDIEELKAYYRDITGSEPPEEEEQIRAAAKRWIAAAKNYAKKRRVGQDGAAPGASTGVDPTCCLKQMMQWIGFLIFAVLVFMLALSVHLMGSLTLSSYLDVKLFARVVVISYHVLFSGVECINFCGVCAGTALAYHFSHYQWDLISDPGGTFGGMAILAPARVSITQAPQCPVEIAPGRLLAAQVFWGPKGGITMISIYLRDSEGLSDANIDILTKAAEYITSLEAQGRSWLIAGDWNMDIYLLRPFFNSLSGIVVHPSCPTCLQSKPGSMYDYICMSAALATRLAAHKILGRWARHMRAMKMRMAKSVSILQENRDCKPGVFPRHMLPVAGIQLQRASDWTRALSTFGSFQADLIREDDAQILQDEVRLFTKLAWDLQGFFHRVSRNKWVPPLLDVEDRNFIQNLHVTFSAPTLESDVQKVLDKVDRVIHTVGYFKTQEWQ</sequence>
<evidence type="ECO:0000256" key="2">
    <source>
        <dbReference type="SAM" id="MobiDB-lite"/>
    </source>
</evidence>
<feature type="non-terminal residue" evidence="4">
    <location>
        <position position="1"/>
    </location>
</feature>
<dbReference type="InterPro" id="IPR036691">
    <property type="entry name" value="Endo/exonu/phosph_ase_sf"/>
</dbReference>
<keyword evidence="5" id="KW-1185">Reference proteome</keyword>
<reference evidence="4" key="1">
    <citation type="submission" date="2023-10" db="EMBL/GenBank/DDBJ databases">
        <authorList>
            <person name="Chen Y."/>
            <person name="Shah S."/>
            <person name="Dougan E. K."/>
            <person name="Thang M."/>
            <person name="Chan C."/>
        </authorList>
    </citation>
    <scope>NUCLEOTIDE SEQUENCE [LARGE SCALE GENOMIC DNA]</scope>
</reference>
<dbReference type="Gene3D" id="3.60.10.10">
    <property type="entry name" value="Endonuclease/exonuclease/phosphatase"/>
    <property type="match status" value="1"/>
</dbReference>
<feature type="coiled-coil region" evidence="1">
    <location>
        <begin position="136"/>
        <end position="184"/>
    </location>
</feature>
<feature type="region of interest" description="Disordered" evidence="2">
    <location>
        <begin position="246"/>
        <end position="268"/>
    </location>
</feature>
<gene>
    <name evidence="4" type="ORF">PCOR1329_LOCUS11946</name>
</gene>
<dbReference type="SUPFAM" id="SSF56219">
    <property type="entry name" value="DNase I-like"/>
    <property type="match status" value="1"/>
</dbReference>
<evidence type="ECO:0000313" key="4">
    <source>
        <dbReference type="EMBL" id="CAK0805442.1"/>
    </source>
</evidence>
<keyword evidence="3" id="KW-1133">Transmembrane helix</keyword>
<keyword evidence="3" id="KW-0472">Membrane</keyword>
<evidence type="ECO:0000256" key="1">
    <source>
        <dbReference type="SAM" id="Coils"/>
    </source>
</evidence>
<dbReference type="Proteomes" id="UP001189429">
    <property type="component" value="Unassembled WGS sequence"/>
</dbReference>
<keyword evidence="1" id="KW-0175">Coiled coil</keyword>
<feature type="region of interest" description="Disordered" evidence="2">
    <location>
        <begin position="58"/>
        <end position="77"/>
    </location>
</feature>
<evidence type="ECO:0000256" key="3">
    <source>
        <dbReference type="SAM" id="Phobius"/>
    </source>
</evidence>
<name>A0ABN9QHE9_9DINO</name>
<dbReference type="EMBL" id="CAUYUJ010003459">
    <property type="protein sequence ID" value="CAK0805442.1"/>
    <property type="molecule type" value="Genomic_DNA"/>
</dbReference>
<comment type="caution">
    <text evidence="4">The sequence shown here is derived from an EMBL/GenBank/DDBJ whole genome shotgun (WGS) entry which is preliminary data.</text>
</comment>
<organism evidence="4 5">
    <name type="scientific">Prorocentrum cordatum</name>
    <dbReference type="NCBI Taxonomy" id="2364126"/>
    <lineage>
        <taxon>Eukaryota</taxon>
        <taxon>Sar</taxon>
        <taxon>Alveolata</taxon>
        <taxon>Dinophyceae</taxon>
        <taxon>Prorocentrales</taxon>
        <taxon>Prorocentraceae</taxon>
        <taxon>Prorocentrum</taxon>
    </lineage>
</organism>